<protein>
    <submittedName>
        <fullName evidence="9">DUF421 domain-containing protein</fullName>
    </submittedName>
</protein>
<keyword evidence="6 7" id="KW-0472">Membrane</keyword>
<dbReference type="Gene3D" id="3.30.240.20">
    <property type="entry name" value="bsu07140 like domains"/>
    <property type="match status" value="1"/>
</dbReference>
<evidence type="ECO:0000256" key="5">
    <source>
        <dbReference type="ARBA" id="ARBA00022989"/>
    </source>
</evidence>
<dbReference type="EMBL" id="BMZH01000007">
    <property type="protein sequence ID" value="GHA96479.1"/>
    <property type="molecule type" value="Genomic_DNA"/>
</dbReference>
<comment type="caution">
    <text evidence="9">The sequence shown here is derived from an EMBL/GenBank/DDBJ whole genome shotgun (WGS) entry which is preliminary data.</text>
</comment>
<reference evidence="9" key="2">
    <citation type="submission" date="2020-09" db="EMBL/GenBank/DDBJ databases">
        <authorList>
            <person name="Sun Q."/>
            <person name="Kim S."/>
        </authorList>
    </citation>
    <scope>NUCLEOTIDE SEQUENCE</scope>
    <source>
        <strain evidence="9">KCTC 32513</strain>
    </source>
</reference>
<name>A0A8J3CQG9_9PROT</name>
<evidence type="ECO:0000313" key="9">
    <source>
        <dbReference type="EMBL" id="GHA96479.1"/>
    </source>
</evidence>
<proteinExistence type="inferred from homology"/>
<keyword evidence="4 7" id="KW-0812">Transmembrane</keyword>
<feature type="domain" description="YetF C-terminal" evidence="8">
    <location>
        <begin position="90"/>
        <end position="167"/>
    </location>
</feature>
<dbReference type="Pfam" id="PF04239">
    <property type="entry name" value="DUF421"/>
    <property type="match status" value="1"/>
</dbReference>
<organism evidence="9 10">
    <name type="scientific">Algimonas arctica</name>
    <dbReference type="NCBI Taxonomy" id="1479486"/>
    <lineage>
        <taxon>Bacteria</taxon>
        <taxon>Pseudomonadati</taxon>
        <taxon>Pseudomonadota</taxon>
        <taxon>Alphaproteobacteria</taxon>
        <taxon>Maricaulales</taxon>
        <taxon>Robiginitomaculaceae</taxon>
        <taxon>Algimonas</taxon>
    </lineage>
</organism>
<dbReference type="InterPro" id="IPR007353">
    <property type="entry name" value="DUF421"/>
</dbReference>
<evidence type="ECO:0000256" key="2">
    <source>
        <dbReference type="ARBA" id="ARBA00006448"/>
    </source>
</evidence>
<dbReference type="AlphaFoldDB" id="A0A8J3CQG9"/>
<evidence type="ECO:0000259" key="8">
    <source>
        <dbReference type="Pfam" id="PF04239"/>
    </source>
</evidence>
<reference evidence="9" key="1">
    <citation type="journal article" date="2014" name="Int. J. Syst. Evol. Microbiol.">
        <title>Complete genome sequence of Corynebacterium casei LMG S-19264T (=DSM 44701T), isolated from a smear-ripened cheese.</title>
        <authorList>
            <consortium name="US DOE Joint Genome Institute (JGI-PGF)"/>
            <person name="Walter F."/>
            <person name="Albersmeier A."/>
            <person name="Kalinowski J."/>
            <person name="Ruckert C."/>
        </authorList>
    </citation>
    <scope>NUCLEOTIDE SEQUENCE</scope>
    <source>
        <strain evidence="9">KCTC 32513</strain>
    </source>
</reference>
<dbReference type="PANTHER" id="PTHR34582:SF6">
    <property type="entry name" value="UPF0702 TRANSMEMBRANE PROTEIN YCAP"/>
    <property type="match status" value="1"/>
</dbReference>
<evidence type="ECO:0000313" key="10">
    <source>
        <dbReference type="Proteomes" id="UP000634004"/>
    </source>
</evidence>
<comment type="similarity">
    <text evidence="2">Belongs to the UPF0702 family.</text>
</comment>
<dbReference type="RefSeq" id="WP_189497886.1">
    <property type="nucleotide sequence ID" value="NZ_BMZH01000007.1"/>
</dbReference>
<keyword evidence="10" id="KW-1185">Reference proteome</keyword>
<dbReference type="GO" id="GO:0005886">
    <property type="term" value="C:plasma membrane"/>
    <property type="evidence" value="ECO:0007669"/>
    <property type="project" value="UniProtKB-SubCell"/>
</dbReference>
<feature type="transmembrane region" description="Helical" evidence="7">
    <location>
        <begin position="67"/>
        <end position="87"/>
    </location>
</feature>
<dbReference type="Proteomes" id="UP000634004">
    <property type="component" value="Unassembled WGS sequence"/>
</dbReference>
<feature type="transmembrane region" description="Helical" evidence="7">
    <location>
        <begin position="41"/>
        <end position="61"/>
    </location>
</feature>
<evidence type="ECO:0000256" key="7">
    <source>
        <dbReference type="SAM" id="Phobius"/>
    </source>
</evidence>
<keyword evidence="3" id="KW-1003">Cell membrane</keyword>
<comment type="subcellular location">
    <subcellularLocation>
        <location evidence="1">Cell membrane</location>
        <topology evidence="1">Multi-pass membrane protein</topology>
    </subcellularLocation>
</comment>
<dbReference type="InterPro" id="IPR023090">
    <property type="entry name" value="UPF0702_alpha/beta_dom_sf"/>
</dbReference>
<dbReference type="PANTHER" id="PTHR34582">
    <property type="entry name" value="UPF0702 TRANSMEMBRANE PROTEIN YCAP"/>
    <property type="match status" value="1"/>
</dbReference>
<accession>A0A8J3CQG9</accession>
<gene>
    <name evidence="9" type="ORF">GCM10009069_19390</name>
</gene>
<feature type="transmembrane region" description="Helical" evidence="7">
    <location>
        <begin position="12"/>
        <end position="29"/>
    </location>
</feature>
<evidence type="ECO:0000256" key="4">
    <source>
        <dbReference type="ARBA" id="ARBA00022692"/>
    </source>
</evidence>
<keyword evidence="5 7" id="KW-1133">Transmembrane helix</keyword>
<evidence type="ECO:0000256" key="1">
    <source>
        <dbReference type="ARBA" id="ARBA00004651"/>
    </source>
</evidence>
<evidence type="ECO:0000256" key="3">
    <source>
        <dbReference type="ARBA" id="ARBA00022475"/>
    </source>
</evidence>
<evidence type="ECO:0000256" key="6">
    <source>
        <dbReference type="ARBA" id="ARBA00023136"/>
    </source>
</evidence>
<sequence>MSDWVMTEFWKLGAIGFSVVLMVFALIGLNRLFGLRSFSKLSGFDFAITVAFGSILAGTVMVENPPVAQGAAALLCLFSLQAILAYARRKWDWASLLINNEPRLVWRNGTFFADQMKAAQITRGDILAKMREANAIRFEDILAVVVETTGDISVLHKTGDDRDIDAEIMTGVIGWTD</sequence>